<dbReference type="InterPro" id="IPR050275">
    <property type="entry name" value="PGM_Phosphatase"/>
</dbReference>
<evidence type="ECO:0000313" key="3">
    <source>
        <dbReference type="Proteomes" id="UP000721442"/>
    </source>
</evidence>
<sequence>MVRNFYFFRHGQTNENAEGAKEGNRTDAYLTSDGVKQAEQLAEFLRDKKIDAFYSSPLPRAVRTAEIVAKYHQAVPIIIEDDFIETAFGFWYNDDMDAQRRIDNNFKRISGALGCIVAQNKYSDIAISSHGGVTRALCWAAGMRVGSIKNCQCFHFTLDNDGWHFVESFESGIEVVNKSDIG</sequence>
<dbReference type="CDD" id="cd07067">
    <property type="entry name" value="HP_PGM_like"/>
    <property type="match status" value="1"/>
</dbReference>
<dbReference type="Pfam" id="PF00300">
    <property type="entry name" value="His_Phos_1"/>
    <property type="match status" value="1"/>
</dbReference>
<dbReference type="SMART" id="SM00855">
    <property type="entry name" value="PGAM"/>
    <property type="match status" value="1"/>
</dbReference>
<protein>
    <submittedName>
        <fullName evidence="2">Histidine phosphatase family protein</fullName>
    </submittedName>
</protein>
<feature type="binding site" evidence="1">
    <location>
        <position position="60"/>
    </location>
    <ligand>
        <name>substrate</name>
    </ligand>
</feature>
<dbReference type="GO" id="GO:0005737">
    <property type="term" value="C:cytoplasm"/>
    <property type="evidence" value="ECO:0007669"/>
    <property type="project" value="TreeGrafter"/>
</dbReference>
<dbReference type="AlphaFoldDB" id="A0A940DFJ8"/>
<dbReference type="GO" id="GO:0016791">
    <property type="term" value="F:phosphatase activity"/>
    <property type="evidence" value="ECO:0007669"/>
    <property type="project" value="TreeGrafter"/>
</dbReference>
<dbReference type="InterPro" id="IPR013078">
    <property type="entry name" value="His_Pase_superF_clade-1"/>
</dbReference>
<dbReference type="PANTHER" id="PTHR48100:SF1">
    <property type="entry name" value="HISTIDINE PHOSPHATASE FAMILY PROTEIN-RELATED"/>
    <property type="match status" value="1"/>
</dbReference>
<feature type="binding site" evidence="1">
    <location>
        <begin position="9"/>
        <end position="16"/>
    </location>
    <ligand>
        <name>substrate</name>
    </ligand>
</feature>
<dbReference type="SUPFAM" id="SSF53254">
    <property type="entry name" value="Phosphoglycerate mutase-like"/>
    <property type="match status" value="1"/>
</dbReference>
<comment type="caution">
    <text evidence="2">The sequence shown here is derived from an EMBL/GenBank/DDBJ whole genome shotgun (WGS) entry which is preliminary data.</text>
</comment>
<evidence type="ECO:0000256" key="1">
    <source>
        <dbReference type="PIRSR" id="PIRSR613078-2"/>
    </source>
</evidence>
<name>A0A940DFJ8_9PROT</name>
<evidence type="ECO:0000313" key="2">
    <source>
        <dbReference type="EMBL" id="MBO8407635.1"/>
    </source>
</evidence>
<dbReference type="EMBL" id="JADINE010000051">
    <property type="protein sequence ID" value="MBO8407635.1"/>
    <property type="molecule type" value="Genomic_DNA"/>
</dbReference>
<gene>
    <name evidence="2" type="ORF">IAC77_04220</name>
</gene>
<proteinExistence type="predicted"/>
<dbReference type="Gene3D" id="3.40.50.1240">
    <property type="entry name" value="Phosphoglycerate mutase-like"/>
    <property type="match status" value="1"/>
</dbReference>
<dbReference type="InterPro" id="IPR029033">
    <property type="entry name" value="His_PPase_superfam"/>
</dbReference>
<organism evidence="2 3">
    <name type="scientific">Candidatus Enterousia excrementavium</name>
    <dbReference type="NCBI Taxonomy" id="2840789"/>
    <lineage>
        <taxon>Bacteria</taxon>
        <taxon>Pseudomonadati</taxon>
        <taxon>Pseudomonadota</taxon>
        <taxon>Alphaproteobacteria</taxon>
        <taxon>Candidatus Enterousia</taxon>
    </lineage>
</organism>
<accession>A0A940DFJ8</accession>
<reference evidence="2" key="2">
    <citation type="journal article" date="2021" name="PeerJ">
        <title>Extensive microbial diversity within the chicken gut microbiome revealed by metagenomics and culture.</title>
        <authorList>
            <person name="Gilroy R."/>
            <person name="Ravi A."/>
            <person name="Getino M."/>
            <person name="Pursley I."/>
            <person name="Horton D.L."/>
            <person name="Alikhan N.F."/>
            <person name="Baker D."/>
            <person name="Gharbi K."/>
            <person name="Hall N."/>
            <person name="Watson M."/>
            <person name="Adriaenssens E.M."/>
            <person name="Foster-Nyarko E."/>
            <person name="Jarju S."/>
            <person name="Secka A."/>
            <person name="Antonio M."/>
            <person name="Oren A."/>
            <person name="Chaudhuri R.R."/>
            <person name="La Ragione R."/>
            <person name="Hildebrand F."/>
            <person name="Pallen M.J."/>
        </authorList>
    </citation>
    <scope>NUCLEOTIDE SEQUENCE</scope>
    <source>
        <strain evidence="2">B1-16210</strain>
    </source>
</reference>
<dbReference type="Proteomes" id="UP000721442">
    <property type="component" value="Unassembled WGS sequence"/>
</dbReference>
<dbReference type="PANTHER" id="PTHR48100">
    <property type="entry name" value="BROAD-SPECIFICITY PHOSPHATASE YOR283W-RELATED"/>
    <property type="match status" value="1"/>
</dbReference>
<reference evidence="2" key="1">
    <citation type="submission" date="2020-10" db="EMBL/GenBank/DDBJ databases">
        <authorList>
            <person name="Gilroy R."/>
        </authorList>
    </citation>
    <scope>NUCLEOTIDE SEQUENCE</scope>
    <source>
        <strain evidence="2">B1-16210</strain>
    </source>
</reference>